<name>A0A8D8UHK3_9HEMI</name>
<reference evidence="2" key="1">
    <citation type="submission" date="2021-05" db="EMBL/GenBank/DDBJ databases">
        <authorList>
            <person name="Alioto T."/>
            <person name="Alioto T."/>
            <person name="Gomez Garrido J."/>
        </authorList>
    </citation>
    <scope>NUCLEOTIDE SEQUENCE</scope>
</reference>
<evidence type="ECO:0000313" key="2">
    <source>
        <dbReference type="EMBL" id="CAG6702672.1"/>
    </source>
</evidence>
<accession>A0A8D8UHK3</accession>
<dbReference type="EMBL" id="HBUF01340577">
    <property type="protein sequence ID" value="CAG6702662.1"/>
    <property type="molecule type" value="Transcribed_RNA"/>
</dbReference>
<evidence type="ECO:0000256" key="1">
    <source>
        <dbReference type="SAM" id="MobiDB-lite"/>
    </source>
</evidence>
<organism evidence="2">
    <name type="scientific">Cacopsylla melanoneura</name>
    <dbReference type="NCBI Taxonomy" id="428564"/>
    <lineage>
        <taxon>Eukaryota</taxon>
        <taxon>Metazoa</taxon>
        <taxon>Ecdysozoa</taxon>
        <taxon>Arthropoda</taxon>
        <taxon>Hexapoda</taxon>
        <taxon>Insecta</taxon>
        <taxon>Pterygota</taxon>
        <taxon>Neoptera</taxon>
        <taxon>Paraneoptera</taxon>
        <taxon>Hemiptera</taxon>
        <taxon>Sternorrhyncha</taxon>
        <taxon>Psylloidea</taxon>
        <taxon>Psyllidae</taxon>
        <taxon>Psyllinae</taxon>
        <taxon>Cacopsylla</taxon>
    </lineage>
</organism>
<dbReference type="AlphaFoldDB" id="A0A8D8UHK3"/>
<dbReference type="EMBL" id="HBUF01340578">
    <property type="protein sequence ID" value="CAG6702667.1"/>
    <property type="molecule type" value="Transcribed_RNA"/>
</dbReference>
<dbReference type="EMBL" id="HBUF01340579">
    <property type="protein sequence ID" value="CAG6702672.1"/>
    <property type="molecule type" value="Transcribed_RNA"/>
</dbReference>
<protein>
    <submittedName>
        <fullName evidence="2">Uncharacterized protein</fullName>
    </submittedName>
</protein>
<feature type="region of interest" description="Disordered" evidence="1">
    <location>
        <begin position="74"/>
        <end position="109"/>
    </location>
</feature>
<sequence length="160" mass="17945">MQNVRGLGRDAQRERQSLFNVNVQLVGTIARAHLLRFGRKTNRWLLEREQRPGFTLEIDSMKTGERNVRAMQFELPAEHGTPGREHGGRKMRDSEPGDGGQDGLPVPVMFGPRHIRRARTRLTLRLNHMLLPSAGGQFLVLVQARSSPGTIYGTATGRVL</sequence>
<proteinExistence type="predicted"/>
<feature type="compositionally biased region" description="Basic and acidic residues" evidence="1">
    <location>
        <begin position="81"/>
        <end position="95"/>
    </location>
</feature>